<dbReference type="PANTHER" id="PTHR44590:SF3">
    <property type="entry name" value="CARBOXYLESTERASE TYPE B DOMAIN-CONTAINING PROTEIN"/>
    <property type="match status" value="1"/>
</dbReference>
<dbReference type="WBParaSite" id="ALUE_0000851001-mRNA-1">
    <property type="protein sequence ID" value="ALUE_0000851001-mRNA-1"/>
    <property type="gene ID" value="ALUE_0000851001"/>
</dbReference>
<dbReference type="Gene3D" id="3.40.50.1820">
    <property type="entry name" value="alpha/beta hydrolase"/>
    <property type="match status" value="1"/>
</dbReference>
<dbReference type="Proteomes" id="UP000036681">
    <property type="component" value="Unplaced"/>
</dbReference>
<reference evidence="3" key="1">
    <citation type="submission" date="2023-03" db="UniProtKB">
        <authorList>
            <consortium name="WormBaseParasite"/>
        </authorList>
    </citation>
    <scope>IDENTIFICATION</scope>
</reference>
<proteinExistence type="predicted"/>
<keyword evidence="2" id="KW-1185">Reference proteome</keyword>
<dbReference type="SUPFAM" id="SSF53474">
    <property type="entry name" value="alpha/beta-Hydrolases"/>
    <property type="match status" value="1"/>
</dbReference>
<dbReference type="InterPro" id="IPR019819">
    <property type="entry name" value="Carboxylesterase_B_CS"/>
</dbReference>
<evidence type="ECO:0000259" key="1">
    <source>
        <dbReference type="Pfam" id="PF00135"/>
    </source>
</evidence>
<dbReference type="AlphaFoldDB" id="A0A9J2PEW6"/>
<evidence type="ECO:0000313" key="3">
    <source>
        <dbReference type="WBParaSite" id="ALUE_0000851001-mRNA-1"/>
    </source>
</evidence>
<dbReference type="InterPro" id="IPR002018">
    <property type="entry name" value="CarbesteraseB"/>
</dbReference>
<name>A0A9J2PEW6_ASCLU</name>
<dbReference type="PROSITE" id="PS00941">
    <property type="entry name" value="CARBOXYLESTERASE_B_2"/>
    <property type="match status" value="1"/>
</dbReference>
<feature type="domain" description="Carboxylesterase type B" evidence="1">
    <location>
        <begin position="19"/>
        <end position="547"/>
    </location>
</feature>
<protein>
    <submittedName>
        <fullName evidence="3">Carboxylesterase type B domain-containing protein</fullName>
    </submittedName>
</protein>
<organism evidence="2 3">
    <name type="scientific">Ascaris lumbricoides</name>
    <name type="common">Giant roundworm</name>
    <dbReference type="NCBI Taxonomy" id="6252"/>
    <lineage>
        <taxon>Eukaryota</taxon>
        <taxon>Metazoa</taxon>
        <taxon>Ecdysozoa</taxon>
        <taxon>Nematoda</taxon>
        <taxon>Chromadorea</taxon>
        <taxon>Rhabditida</taxon>
        <taxon>Spirurina</taxon>
        <taxon>Ascaridomorpha</taxon>
        <taxon>Ascaridoidea</taxon>
        <taxon>Ascarididae</taxon>
        <taxon>Ascaris</taxon>
    </lineage>
</organism>
<dbReference type="PANTHER" id="PTHR44590">
    <property type="entry name" value="CARBOXYLIC ESTER HYDROLASE-RELATED"/>
    <property type="match status" value="1"/>
</dbReference>
<accession>A0A9J2PEW6</accession>
<evidence type="ECO:0000313" key="2">
    <source>
        <dbReference type="Proteomes" id="UP000036681"/>
    </source>
</evidence>
<dbReference type="InterPro" id="IPR029058">
    <property type="entry name" value="AB_hydrolase_fold"/>
</dbReference>
<dbReference type="Pfam" id="PF00135">
    <property type="entry name" value="COesterase"/>
    <property type="match status" value="1"/>
</dbReference>
<sequence>MGAVSSYLHAKTDSEKIASRQVKTNYGIIEGRRLVDEKDLQVDAFLGIPFAKPPIGPLRFKKPEPPEPWTGVLKAYKFGPRAPQVDFIWEKWTLGVGKDEDCLTLNVFSPAWKPPDDQPNGFAVMVFVHGGGFLIDSAVKYGDVDICRNLCRHDVVVVTIQYRLGLLGFFTTGDEICSGNLGLWDQTLALKWIQENIAAFNGDPNRVTVFGQSAGGASVDLLSLSPHSSHLFQQVIPMAGNAQCIWATTDKRRITTACRRFARKAGWRARNDGRKSRIEMIDYLRTRPAKLFERGLLGRGGVDVRQIGLDLAPIVDGDFLPKSVEELRKEAPLKKCMIGTCQYEGLLFAALGANHFNLRGIEKLLSVVIPEDKFPNWKELREEARRIYLDGKNTTNDRHLVARAYAELYSDLFVNNGTHDYARIMSEKGHLVFLYSFEYFNPKSFGILSLRFPFKGATHCTELTYLFGRSIIFPFKLNDDDRYMMELMTKLWTNFAKYGDPNGPKEQQSFSDFKWEPVCKEHSDRYLNIGLKPCMKDGYCERRADFWRKVAKQDSFISNESTKLH</sequence>